<dbReference type="GO" id="GO:0004523">
    <property type="term" value="F:RNA-DNA hybrid ribonuclease activity"/>
    <property type="evidence" value="ECO:0007669"/>
    <property type="project" value="UniProtKB-EC"/>
</dbReference>
<dbReference type="Pfam" id="PF00075">
    <property type="entry name" value="RNase_H"/>
    <property type="match status" value="1"/>
</dbReference>
<evidence type="ECO:0000313" key="11">
    <source>
        <dbReference type="EMBL" id="CUQ92157.1"/>
    </source>
</evidence>
<evidence type="ECO:0000256" key="2">
    <source>
        <dbReference type="ARBA" id="ARBA00001946"/>
    </source>
</evidence>
<dbReference type="EMBL" id="CZBX01000014">
    <property type="protein sequence ID" value="CUQ92157.1"/>
    <property type="molecule type" value="Genomic_DNA"/>
</dbReference>
<evidence type="ECO:0000256" key="3">
    <source>
        <dbReference type="ARBA" id="ARBA00005300"/>
    </source>
</evidence>
<dbReference type="PANTHER" id="PTHR10642">
    <property type="entry name" value="RIBONUCLEASE H1"/>
    <property type="match status" value="1"/>
</dbReference>
<dbReference type="FunFam" id="3.40.970.10:FF:000001">
    <property type="entry name" value="Ribonuclease H1"/>
    <property type="match status" value="1"/>
</dbReference>
<dbReference type="Pfam" id="PF15935">
    <property type="entry name" value="RnlA_toxin"/>
    <property type="match status" value="1"/>
</dbReference>
<dbReference type="InterPro" id="IPR050092">
    <property type="entry name" value="RNase_H"/>
</dbReference>
<evidence type="ECO:0000256" key="5">
    <source>
        <dbReference type="ARBA" id="ARBA00022722"/>
    </source>
</evidence>
<dbReference type="Gene3D" id="3.30.160.690">
    <property type="entry name" value="Bacterial toxin RNase RnlA/LsoA, N repeated domain"/>
    <property type="match status" value="1"/>
</dbReference>
<dbReference type="Pfam" id="PF01693">
    <property type="entry name" value="Cauli_VI"/>
    <property type="match status" value="1"/>
</dbReference>
<dbReference type="InterPro" id="IPR002156">
    <property type="entry name" value="RNaseH_domain"/>
</dbReference>
<dbReference type="Proteomes" id="UP000078383">
    <property type="component" value="Unassembled WGS sequence"/>
</dbReference>
<evidence type="ECO:0000256" key="9">
    <source>
        <dbReference type="ARBA" id="ARBA00022842"/>
    </source>
</evidence>
<dbReference type="SUPFAM" id="SSF53098">
    <property type="entry name" value="Ribonuclease H-like"/>
    <property type="match status" value="1"/>
</dbReference>
<dbReference type="SUPFAM" id="SSF55658">
    <property type="entry name" value="L9 N-domain-like"/>
    <property type="match status" value="1"/>
</dbReference>
<name>A0A175A2H7_9FIRM</name>
<dbReference type="CDD" id="cd09277">
    <property type="entry name" value="RNase_HI_bacteria_like"/>
    <property type="match status" value="1"/>
</dbReference>
<dbReference type="InterPro" id="IPR037056">
    <property type="entry name" value="RNase_H1_N_sf"/>
</dbReference>
<dbReference type="PROSITE" id="PS50879">
    <property type="entry name" value="RNASE_H_1"/>
    <property type="match status" value="1"/>
</dbReference>
<dbReference type="AlphaFoldDB" id="A0A175A2H7"/>
<dbReference type="Gene3D" id="6.10.250.2650">
    <property type="match status" value="1"/>
</dbReference>
<dbReference type="PANTHER" id="PTHR10642:SF26">
    <property type="entry name" value="RIBONUCLEASE H1"/>
    <property type="match status" value="1"/>
</dbReference>
<gene>
    <name evidence="11" type="primary">rnhA_2</name>
    <name evidence="11" type="ORF">ERS852502_02563</name>
</gene>
<keyword evidence="8 11" id="KW-0378">Hydrolase</keyword>
<evidence type="ECO:0000313" key="12">
    <source>
        <dbReference type="Proteomes" id="UP000078383"/>
    </source>
</evidence>
<evidence type="ECO:0000256" key="6">
    <source>
        <dbReference type="ARBA" id="ARBA00022723"/>
    </source>
</evidence>
<dbReference type="InterPro" id="IPR031845">
    <property type="entry name" value="RnlA_toxin_NRD"/>
</dbReference>
<comment type="similarity">
    <text evidence="3">Belongs to the RNase H family.</text>
</comment>
<dbReference type="Gene3D" id="3.40.970.10">
    <property type="entry name" value="Ribonuclease H1, N-terminal domain"/>
    <property type="match status" value="1"/>
</dbReference>
<dbReference type="InterPro" id="IPR012337">
    <property type="entry name" value="RNaseH-like_sf"/>
</dbReference>
<accession>A0A175A2H7</accession>
<organism evidence="11 12">
    <name type="scientific">[Ruminococcus] torques</name>
    <dbReference type="NCBI Taxonomy" id="33039"/>
    <lineage>
        <taxon>Bacteria</taxon>
        <taxon>Bacillati</taxon>
        <taxon>Bacillota</taxon>
        <taxon>Clostridia</taxon>
        <taxon>Lachnospirales</taxon>
        <taxon>Lachnospiraceae</taxon>
        <taxon>Mediterraneibacter</taxon>
    </lineage>
</organism>
<reference evidence="11 12" key="1">
    <citation type="submission" date="2015-09" db="EMBL/GenBank/DDBJ databases">
        <authorList>
            <consortium name="Pathogen Informatics"/>
        </authorList>
    </citation>
    <scope>NUCLEOTIDE SEQUENCE [LARGE SCALE GENOMIC DNA]</scope>
    <source>
        <strain evidence="11 12">2789STDY5834889</strain>
    </source>
</reference>
<dbReference type="GO" id="GO:0043137">
    <property type="term" value="P:DNA replication, removal of RNA primer"/>
    <property type="evidence" value="ECO:0007669"/>
    <property type="project" value="TreeGrafter"/>
</dbReference>
<keyword evidence="6" id="KW-0479">Metal-binding</keyword>
<dbReference type="InterPro" id="IPR009027">
    <property type="entry name" value="Ribosomal_bL9/RNase_H1_N"/>
</dbReference>
<keyword evidence="9" id="KW-0460">Magnesium</keyword>
<dbReference type="InterPro" id="IPR011320">
    <property type="entry name" value="RNase_H1_N"/>
</dbReference>
<comment type="cofactor">
    <cofactor evidence="2">
        <name>Mg(2+)</name>
        <dbReference type="ChEBI" id="CHEBI:18420"/>
    </cofactor>
</comment>
<dbReference type="RefSeq" id="WP_021650937.1">
    <property type="nucleotide sequence ID" value="NZ_CZBX01000014.1"/>
</dbReference>
<feature type="domain" description="RNase H type-1" evidence="10">
    <location>
        <begin position="65"/>
        <end position="203"/>
    </location>
</feature>
<comment type="catalytic activity">
    <reaction evidence="1">
        <text>Endonucleolytic cleavage to 5'-phosphomonoester.</text>
        <dbReference type="EC" id="3.1.26.4"/>
    </reaction>
</comment>
<evidence type="ECO:0000256" key="4">
    <source>
        <dbReference type="ARBA" id="ARBA00012180"/>
    </source>
</evidence>
<sequence length="479" mass="54837">MAKKKVYAVKKGKQTGLFYSWNECKESVSGYPGAEYKGFETEEEAKNYLENRIQEIKKVDIEENTTNQLVVYVDGSFDEKIGKYAFGCIILTPRGETIRESGNGNEPDSLAIRNVAGEMLGAMYAVQWAIKNGYHNLELRYDYEGIEKWAQGEWKAKNTLTQKYANFMKSKSDILKISYQKVKAHSGDHYNEEADKLAKAALTEGNGIPKVKRGDFWFTVEGISDEDLSTVIALAVDEIGKDNLIIDEKKIAHGKAVSLKCNKSKDRVVVTHYQKHNKVVMQGRPEVLFSTIIGYITELIEVEEIPKIFNDTYNLNIDKDEVRSEFQFYMPNAYDKLPSKKMERSLHQAVYNLKVTDDMFDGTYLAQPAIRVVEAQLKIALIECGIIPNAQYIKENHFDMFDKIGVKYKLKPERYGNAKPEQVKYIGNIYTFYNSNRHPIEHWDDPTAPIDTTKMLDIKGAHDLIKRALAIIDEYYEVI</sequence>
<keyword evidence="5" id="KW-0540">Nuclease</keyword>
<dbReference type="GO" id="GO:0003676">
    <property type="term" value="F:nucleic acid binding"/>
    <property type="evidence" value="ECO:0007669"/>
    <property type="project" value="InterPro"/>
</dbReference>
<dbReference type="InterPro" id="IPR036397">
    <property type="entry name" value="RNaseH_sf"/>
</dbReference>
<dbReference type="GO" id="GO:0046872">
    <property type="term" value="F:metal ion binding"/>
    <property type="evidence" value="ECO:0007669"/>
    <property type="project" value="UniProtKB-KW"/>
</dbReference>
<evidence type="ECO:0000259" key="10">
    <source>
        <dbReference type="PROSITE" id="PS50879"/>
    </source>
</evidence>
<dbReference type="Gene3D" id="3.30.420.10">
    <property type="entry name" value="Ribonuclease H-like superfamily/Ribonuclease H"/>
    <property type="match status" value="1"/>
</dbReference>
<evidence type="ECO:0000256" key="7">
    <source>
        <dbReference type="ARBA" id="ARBA00022759"/>
    </source>
</evidence>
<keyword evidence="7" id="KW-0255">Endonuclease</keyword>
<dbReference type="Pfam" id="PF19034">
    <property type="entry name" value="RnlA-toxin_DBD"/>
    <property type="match status" value="1"/>
</dbReference>
<evidence type="ECO:0000256" key="8">
    <source>
        <dbReference type="ARBA" id="ARBA00022801"/>
    </source>
</evidence>
<proteinExistence type="inferred from homology"/>
<protein>
    <recommendedName>
        <fullName evidence="4">ribonuclease H</fullName>
        <ecNumber evidence="4">3.1.26.4</ecNumber>
    </recommendedName>
</protein>
<dbReference type="EC" id="3.1.26.4" evidence="4"/>
<evidence type="ECO:0000256" key="1">
    <source>
        <dbReference type="ARBA" id="ARBA00000077"/>
    </source>
</evidence>
<dbReference type="InterPro" id="IPR043994">
    <property type="entry name" value="RnlA/LsoA-toxin_DBD"/>
</dbReference>